<gene>
    <name evidence="2" type="ORF">A3F84_11555</name>
</gene>
<comment type="caution">
    <text evidence="2">The sequence shown here is derived from an EMBL/GenBank/DDBJ whole genome shotgun (WGS) entry which is preliminary data.</text>
</comment>
<evidence type="ECO:0000313" key="3">
    <source>
        <dbReference type="Proteomes" id="UP000178606"/>
    </source>
</evidence>
<dbReference type="PANTHER" id="PTHR47099">
    <property type="entry name" value="METHYLCOBAMIDE:COM METHYLTRANSFERASE MTBA"/>
    <property type="match status" value="1"/>
</dbReference>
<dbReference type="InterPro" id="IPR038071">
    <property type="entry name" value="UROD/MetE-like_sf"/>
</dbReference>
<dbReference type="Pfam" id="PF01208">
    <property type="entry name" value="URO-D"/>
    <property type="match status" value="1"/>
</dbReference>
<organism evidence="2 3">
    <name type="scientific">Handelsmanbacteria sp. (strain RIFCSPLOWO2_12_FULL_64_10)</name>
    <dbReference type="NCBI Taxonomy" id="1817868"/>
    <lineage>
        <taxon>Bacteria</taxon>
        <taxon>Candidatus Handelsmaniibacteriota</taxon>
    </lineage>
</organism>
<sequence length="375" mass="42579">MTNRERMMKVVRHEVPDRVPIKFHTRGEIQPALLKHLGLSGPAELPRFFGADGWGSVGVGIDFPGYRERCNGRLEGHMMFGERDYVFHDERTFEDAWGTVRRVGTDRKLVQWVDGPLARLDDPDDYDWPGPDRLLIPDDLAERVRRQQAQGLWVSGGVTQPFKLAWELRGLENFLADYLGNPAFVEKTYDHIYEMETAMGVAFARAGADEFGIGGDIAMQDRVLMGPDRWRKIDKPRLAAMIAEVKRVKPDIQVFMHSDGDLTAIMPDLVEVGFTIIDPIQPECMDVVEVKKRWGRRIVVHGTIGVQSTLPFGTVEEVRAEVRKRIEDMAWDGAFVLRAANEIMYDVPVENIVACFETARDYDLSRLPGRPAWAA</sequence>
<dbReference type="AlphaFoldDB" id="A0A1F6C6A6"/>
<protein>
    <recommendedName>
        <fullName evidence="1">Uroporphyrinogen decarboxylase (URO-D) domain-containing protein</fullName>
    </recommendedName>
</protein>
<dbReference type="GO" id="GO:0004853">
    <property type="term" value="F:uroporphyrinogen decarboxylase activity"/>
    <property type="evidence" value="ECO:0007669"/>
    <property type="project" value="InterPro"/>
</dbReference>
<accession>A0A1F6C6A6</accession>
<dbReference type="Gene3D" id="3.20.20.210">
    <property type="match status" value="1"/>
</dbReference>
<dbReference type="SUPFAM" id="SSF51726">
    <property type="entry name" value="UROD/MetE-like"/>
    <property type="match status" value="1"/>
</dbReference>
<dbReference type="GO" id="GO:0006779">
    <property type="term" value="P:porphyrin-containing compound biosynthetic process"/>
    <property type="evidence" value="ECO:0007669"/>
    <property type="project" value="InterPro"/>
</dbReference>
<dbReference type="InterPro" id="IPR052024">
    <property type="entry name" value="Methanogen_methyltrans"/>
</dbReference>
<evidence type="ECO:0000313" key="2">
    <source>
        <dbReference type="EMBL" id="OGG44675.1"/>
    </source>
</evidence>
<reference evidence="2 3" key="1">
    <citation type="journal article" date="2016" name="Nat. Commun.">
        <title>Thousands of microbial genomes shed light on interconnected biogeochemical processes in an aquifer system.</title>
        <authorList>
            <person name="Anantharaman K."/>
            <person name="Brown C.T."/>
            <person name="Hug L.A."/>
            <person name="Sharon I."/>
            <person name="Castelle C.J."/>
            <person name="Probst A.J."/>
            <person name="Thomas B.C."/>
            <person name="Singh A."/>
            <person name="Wilkins M.J."/>
            <person name="Karaoz U."/>
            <person name="Brodie E.L."/>
            <person name="Williams K.H."/>
            <person name="Hubbard S.S."/>
            <person name="Banfield J.F."/>
        </authorList>
    </citation>
    <scope>NUCLEOTIDE SEQUENCE [LARGE SCALE GENOMIC DNA]</scope>
    <source>
        <strain evidence="3">RIFCSPLOWO2_12_FULL_64_10</strain>
    </source>
</reference>
<proteinExistence type="predicted"/>
<feature type="domain" description="Uroporphyrinogen decarboxylase (URO-D)" evidence="1">
    <location>
        <begin position="118"/>
        <end position="362"/>
    </location>
</feature>
<dbReference type="InterPro" id="IPR000257">
    <property type="entry name" value="Uroporphyrinogen_deCOase"/>
</dbReference>
<evidence type="ECO:0000259" key="1">
    <source>
        <dbReference type="Pfam" id="PF01208"/>
    </source>
</evidence>
<dbReference type="Proteomes" id="UP000178606">
    <property type="component" value="Unassembled WGS sequence"/>
</dbReference>
<dbReference type="PANTHER" id="PTHR47099:SF1">
    <property type="entry name" value="METHYLCOBAMIDE:COM METHYLTRANSFERASE MTBA"/>
    <property type="match status" value="1"/>
</dbReference>
<name>A0A1F6C6A6_HANXR</name>
<dbReference type="EMBL" id="MFKF01000398">
    <property type="protein sequence ID" value="OGG44675.1"/>
    <property type="molecule type" value="Genomic_DNA"/>
</dbReference>